<accession>A0A5A7QWF1</accession>
<dbReference type="AlphaFoldDB" id="A0A5A7QWF1"/>
<proteinExistence type="predicted"/>
<reference evidence="2" key="1">
    <citation type="journal article" date="2019" name="Curr. Biol.">
        <title>Genome Sequence of Striga asiatica Provides Insight into the Evolution of Plant Parasitism.</title>
        <authorList>
            <person name="Yoshida S."/>
            <person name="Kim S."/>
            <person name="Wafula E.K."/>
            <person name="Tanskanen J."/>
            <person name="Kim Y.M."/>
            <person name="Honaas L."/>
            <person name="Yang Z."/>
            <person name="Spallek T."/>
            <person name="Conn C.E."/>
            <person name="Ichihashi Y."/>
            <person name="Cheong K."/>
            <person name="Cui S."/>
            <person name="Der J.P."/>
            <person name="Gundlach H."/>
            <person name="Jiao Y."/>
            <person name="Hori C."/>
            <person name="Ishida J.K."/>
            <person name="Kasahara H."/>
            <person name="Kiba T."/>
            <person name="Kim M.S."/>
            <person name="Koo N."/>
            <person name="Laohavisit A."/>
            <person name="Lee Y.H."/>
            <person name="Lumba S."/>
            <person name="McCourt P."/>
            <person name="Mortimer J.C."/>
            <person name="Mutuku J.M."/>
            <person name="Nomura T."/>
            <person name="Sasaki-Sekimoto Y."/>
            <person name="Seto Y."/>
            <person name="Wang Y."/>
            <person name="Wakatake T."/>
            <person name="Sakakibara H."/>
            <person name="Demura T."/>
            <person name="Yamaguchi S."/>
            <person name="Yoneyama K."/>
            <person name="Manabe R.I."/>
            <person name="Nelson D.C."/>
            <person name="Schulman A.H."/>
            <person name="Timko M.P."/>
            <person name="dePamphilis C.W."/>
            <person name="Choi D."/>
            <person name="Shirasu K."/>
        </authorList>
    </citation>
    <scope>NUCLEOTIDE SEQUENCE [LARGE SCALE GENOMIC DNA]</scope>
    <source>
        <strain evidence="2">cv. UVA1</strain>
    </source>
</reference>
<organism evidence="1 2">
    <name type="scientific">Striga asiatica</name>
    <name type="common">Asiatic witchweed</name>
    <name type="synonym">Buchnera asiatica</name>
    <dbReference type="NCBI Taxonomy" id="4170"/>
    <lineage>
        <taxon>Eukaryota</taxon>
        <taxon>Viridiplantae</taxon>
        <taxon>Streptophyta</taxon>
        <taxon>Embryophyta</taxon>
        <taxon>Tracheophyta</taxon>
        <taxon>Spermatophyta</taxon>
        <taxon>Magnoliopsida</taxon>
        <taxon>eudicotyledons</taxon>
        <taxon>Gunneridae</taxon>
        <taxon>Pentapetalae</taxon>
        <taxon>asterids</taxon>
        <taxon>lamiids</taxon>
        <taxon>Lamiales</taxon>
        <taxon>Orobanchaceae</taxon>
        <taxon>Buchnereae</taxon>
        <taxon>Striga</taxon>
    </lineage>
</organism>
<dbReference type="Proteomes" id="UP000325081">
    <property type="component" value="Unassembled WGS sequence"/>
</dbReference>
<sequence>MGTLPFIDLGLSGIDRSPTSPLRLHKCRDRPQLPGPTSQRGRYLLCRARTSTRRVNQLRPLRHQSPRHRAAHSTDEYETEINTFAPTTKRADLDSFSPVVSTCRGGMSVSAPIRREYKSGRKM</sequence>
<keyword evidence="2" id="KW-1185">Reference proteome</keyword>
<name>A0A5A7QWF1_STRAF</name>
<evidence type="ECO:0000313" key="1">
    <source>
        <dbReference type="EMBL" id="GER49693.1"/>
    </source>
</evidence>
<gene>
    <name evidence="1" type="ORF">STAS_26954</name>
</gene>
<dbReference type="EMBL" id="BKCP01008737">
    <property type="protein sequence ID" value="GER49693.1"/>
    <property type="molecule type" value="Genomic_DNA"/>
</dbReference>
<evidence type="ECO:0000313" key="2">
    <source>
        <dbReference type="Proteomes" id="UP000325081"/>
    </source>
</evidence>
<comment type="caution">
    <text evidence="1">The sequence shown here is derived from an EMBL/GenBank/DDBJ whole genome shotgun (WGS) entry which is preliminary data.</text>
</comment>
<protein>
    <submittedName>
        <fullName evidence="1">NAD(P)-binding Rossmann-fold superfamily protein</fullName>
    </submittedName>
</protein>